<dbReference type="EMBL" id="JAUUDS010000001">
    <property type="protein sequence ID" value="MDP1026435.1"/>
    <property type="molecule type" value="Genomic_DNA"/>
</dbReference>
<protein>
    <submittedName>
        <fullName evidence="3">Pilus assembly protein</fullName>
    </submittedName>
</protein>
<evidence type="ECO:0000313" key="4">
    <source>
        <dbReference type="Proteomes" id="UP001230685"/>
    </source>
</evidence>
<feature type="transmembrane region" description="Helical" evidence="1">
    <location>
        <begin position="32"/>
        <end position="51"/>
    </location>
</feature>
<organism evidence="3 4">
    <name type="scientific">Sphingomonas aurea</name>
    <dbReference type="NCBI Taxonomy" id="3063994"/>
    <lineage>
        <taxon>Bacteria</taxon>
        <taxon>Pseudomonadati</taxon>
        <taxon>Pseudomonadota</taxon>
        <taxon>Alphaproteobacteria</taxon>
        <taxon>Sphingomonadales</taxon>
        <taxon>Sphingomonadaceae</taxon>
        <taxon>Sphingomonas</taxon>
    </lineage>
</organism>
<sequence>MLPRLFQRLFRNCRRPATTFLSRLRRDRRGNTLALVAAMILPITGIIGSGLDMARVYLVKTRLQQACDSGVLAGRRQMAGTSTLSTAVTTEVQKYAQFNFPQQAMDTTVYTIAPTLDAANDTINLTLNTRMNTALMRLFGIASVPVQVTCSAREDYANIDIVLVLDTTGSMACKPERDDAGCSTYANQSGVRGQTMTVNGRTVTYLKEETSGGVNISRMQGLRTALSSLRDKMATIETQFASAPTAQRKRVRFAIVPFSQMTNPGFSTGAAGTTLYSRNPDWFNTQGTYKSIGVCGSGKNAYYCYKSASVSHNSSWMSSTWDGCVEERGTSNTITPTSGHSIPNNLPSNAYDLMFDSTPTTDTATRFTVADPDAVSEATTPQYACPKAMRELAPMLTSDYNSYFTFANGFVANGGTYLDLGMLWAARLLSRNGMWATDNPVTYNGFKVQRYVILMTDGVMDISNTGYGAYAQEGQWQRTTNDGSAATANANHGTRWLMTCSALKNNMATQIFVVSYSASSSLTADIQSCSSGAGYAFKADSSAQLNSVFNTIADNIGALRLSR</sequence>
<keyword evidence="1" id="KW-0812">Transmembrane</keyword>
<dbReference type="Proteomes" id="UP001230685">
    <property type="component" value="Unassembled WGS sequence"/>
</dbReference>
<dbReference type="RefSeq" id="WP_305171994.1">
    <property type="nucleotide sequence ID" value="NZ_JAUUDS010000001.1"/>
</dbReference>
<dbReference type="InterPro" id="IPR036465">
    <property type="entry name" value="vWFA_dom_sf"/>
</dbReference>
<keyword evidence="1" id="KW-0472">Membrane</keyword>
<comment type="caution">
    <text evidence="3">The sequence shown here is derived from an EMBL/GenBank/DDBJ whole genome shotgun (WGS) entry which is preliminary data.</text>
</comment>
<gene>
    <name evidence="3" type="ORF">Q5H91_04360</name>
</gene>
<dbReference type="SUPFAM" id="SSF53300">
    <property type="entry name" value="vWA-like"/>
    <property type="match status" value="1"/>
</dbReference>
<keyword evidence="4" id="KW-1185">Reference proteome</keyword>
<keyword evidence="1" id="KW-1133">Transmembrane helix</keyword>
<reference evidence="3 4" key="1">
    <citation type="submission" date="2023-07" db="EMBL/GenBank/DDBJ databases">
        <authorList>
            <person name="Kim M.K."/>
        </authorList>
    </citation>
    <scope>NUCLEOTIDE SEQUENCE [LARGE SCALE GENOMIC DNA]</scope>
    <source>
        <strain evidence="3 4">KR1UV-12</strain>
    </source>
</reference>
<accession>A0ABT9EHX2</accession>
<dbReference type="Gene3D" id="3.40.50.410">
    <property type="entry name" value="von Willebrand factor, type A domain"/>
    <property type="match status" value="1"/>
</dbReference>
<feature type="domain" description="Putative Flp pilus-assembly TadG-like N-terminal" evidence="2">
    <location>
        <begin position="30"/>
        <end position="74"/>
    </location>
</feature>
<evidence type="ECO:0000313" key="3">
    <source>
        <dbReference type="EMBL" id="MDP1026435.1"/>
    </source>
</evidence>
<dbReference type="Pfam" id="PF13400">
    <property type="entry name" value="Tad"/>
    <property type="match status" value="1"/>
</dbReference>
<name>A0ABT9EHX2_9SPHN</name>
<proteinExistence type="predicted"/>
<dbReference type="InterPro" id="IPR028087">
    <property type="entry name" value="Tad_N"/>
</dbReference>
<evidence type="ECO:0000256" key="1">
    <source>
        <dbReference type="SAM" id="Phobius"/>
    </source>
</evidence>
<evidence type="ECO:0000259" key="2">
    <source>
        <dbReference type="Pfam" id="PF13400"/>
    </source>
</evidence>